<reference evidence="2 3" key="1">
    <citation type="submission" date="2014-06" db="EMBL/GenBank/DDBJ databases">
        <authorList>
            <consortium name="DOE Joint Genome Institute"/>
            <person name="Kuo A."/>
            <person name="Kohler A."/>
            <person name="Nagy L.G."/>
            <person name="Floudas D."/>
            <person name="Copeland A."/>
            <person name="Barry K.W."/>
            <person name="Cichocki N."/>
            <person name="Veneault-Fourrey C."/>
            <person name="LaButti K."/>
            <person name="Lindquist E.A."/>
            <person name="Lipzen A."/>
            <person name="Lundell T."/>
            <person name="Morin E."/>
            <person name="Murat C."/>
            <person name="Sun H."/>
            <person name="Tunlid A."/>
            <person name="Henrissat B."/>
            <person name="Grigoriev I.V."/>
            <person name="Hibbett D.S."/>
            <person name="Martin F."/>
            <person name="Nordberg H.P."/>
            <person name="Cantor M.N."/>
            <person name="Hua S.X."/>
        </authorList>
    </citation>
    <scope>NUCLEOTIDE SEQUENCE [LARGE SCALE GENOMIC DNA]</scope>
    <source>
        <strain evidence="2 3">ATCC 200175</strain>
    </source>
</reference>
<dbReference type="AlphaFoldDB" id="A0A0C9TW23"/>
<reference evidence="3" key="2">
    <citation type="submission" date="2015-01" db="EMBL/GenBank/DDBJ databases">
        <title>Evolutionary Origins and Diversification of the Mycorrhizal Mutualists.</title>
        <authorList>
            <consortium name="DOE Joint Genome Institute"/>
            <consortium name="Mycorrhizal Genomics Consortium"/>
            <person name="Kohler A."/>
            <person name="Kuo A."/>
            <person name="Nagy L.G."/>
            <person name="Floudas D."/>
            <person name="Copeland A."/>
            <person name="Barry K.W."/>
            <person name="Cichocki N."/>
            <person name="Veneault-Fourrey C."/>
            <person name="LaButti K."/>
            <person name="Lindquist E.A."/>
            <person name="Lipzen A."/>
            <person name="Lundell T."/>
            <person name="Morin E."/>
            <person name="Murat C."/>
            <person name="Riley R."/>
            <person name="Ohm R."/>
            <person name="Sun H."/>
            <person name="Tunlid A."/>
            <person name="Henrissat B."/>
            <person name="Grigoriev I.V."/>
            <person name="Hibbett D.S."/>
            <person name="Martin F."/>
        </authorList>
    </citation>
    <scope>NUCLEOTIDE SEQUENCE [LARGE SCALE GENOMIC DNA]</scope>
    <source>
        <strain evidence="3">ATCC 200175</strain>
    </source>
</reference>
<evidence type="ECO:0000313" key="2">
    <source>
        <dbReference type="EMBL" id="KIJ11927.1"/>
    </source>
</evidence>
<protein>
    <submittedName>
        <fullName evidence="2">Uncharacterized protein</fullName>
    </submittedName>
</protein>
<organism evidence="2 3">
    <name type="scientific">Paxillus involutus ATCC 200175</name>
    <dbReference type="NCBI Taxonomy" id="664439"/>
    <lineage>
        <taxon>Eukaryota</taxon>
        <taxon>Fungi</taxon>
        <taxon>Dikarya</taxon>
        <taxon>Basidiomycota</taxon>
        <taxon>Agaricomycotina</taxon>
        <taxon>Agaricomycetes</taxon>
        <taxon>Agaricomycetidae</taxon>
        <taxon>Boletales</taxon>
        <taxon>Paxilineae</taxon>
        <taxon>Paxillaceae</taxon>
        <taxon>Paxillus</taxon>
    </lineage>
</organism>
<proteinExistence type="predicted"/>
<dbReference type="EMBL" id="KN819371">
    <property type="protein sequence ID" value="KIJ11927.1"/>
    <property type="molecule type" value="Genomic_DNA"/>
</dbReference>
<evidence type="ECO:0000256" key="1">
    <source>
        <dbReference type="SAM" id="MobiDB-lite"/>
    </source>
</evidence>
<dbReference type="OrthoDB" id="2590241at2759"/>
<dbReference type="Proteomes" id="UP000053647">
    <property type="component" value="Unassembled WGS sequence"/>
</dbReference>
<sequence>MMAPVPRTRWDEEDSDCFSYTDPRPPQIGRSFEENISLSIPSRRADPSRQPPVHYLSSTGDIRAPIFVDPRTVDKLRTLSLEERDAMAPIAHPWVSVTPEGEETVAERYFVWRESGLLVYVGETWVNKVLPKLQNKSQGLNGQSGHGGRPDTRLLVQGV</sequence>
<keyword evidence="3" id="KW-1185">Reference proteome</keyword>
<dbReference type="HOGENOM" id="CLU_1661345_0_0_1"/>
<accession>A0A0C9TW23</accession>
<gene>
    <name evidence="2" type="ORF">PAXINDRAFT_101493</name>
</gene>
<evidence type="ECO:0000313" key="3">
    <source>
        <dbReference type="Proteomes" id="UP000053647"/>
    </source>
</evidence>
<feature type="region of interest" description="Disordered" evidence="1">
    <location>
        <begin position="1"/>
        <end position="32"/>
    </location>
</feature>
<name>A0A0C9TW23_PAXIN</name>